<sequence>MRIKYLKNANFFIEPQPFYIGSILDNKKSGSTVNMTFKKCEGQIIPLRKILKHFLEIPGVLNTILEYQKSEENKDHLSSIFNGELWKSIKIKYNKIVIPLLIYYDDFETGNPLGSHSGIYKLGGVYVKIAGIPPKYSSKLENIFLWGLFYSQDRNEFSNRKVFQSFLNELLYLENVGLNIFGQQILFVAPLIVGDNLGINSVIGFQESFSANYFCRACFLDKKSTQAIIVEGEDTLRNVKNYQEHLENKTFGIKDECIWNDLPYYHNAINIHFDIMHDLFEGVCRYDMGRILHFFILDQKTFTLEILNNRIKYFNYISGTDIGNAIPPINLKHIQNKMIIMSSAEMHALVTYLPLIVGDLVDSSERVWKFYIILFELIHMATQSEFNKDDICFLKQLIFNHNKMYKELFNDPLTPKMHFLIHYPRTIINVGPLEKLSSIRFEAFHRIFKISASTVTCKINLPYTLATKCQFNLAYRFLSKKGFNDEIIVGSVLKTFSSLNLLHYKNYSNSNVVSWVKINGITFKKEFVIQVGRNNYGEPIFGWITDVLYENDNKIYMVYQEIICFGLNKHFKGFEIDRIETEKKLINVNDIFFKPTIIHNNAKGNRFISCMI</sequence>
<dbReference type="OrthoDB" id="6724855at2759"/>
<protein>
    <submittedName>
        <fullName evidence="2">Uncharacterized protein LOC115887094</fullName>
    </submittedName>
</protein>
<accession>A0A6J2YGP2</accession>
<gene>
    <name evidence="2" type="primary">LOC115887094</name>
</gene>
<organism evidence="1 2">
    <name type="scientific">Sitophilus oryzae</name>
    <name type="common">Rice weevil</name>
    <name type="synonym">Curculio oryzae</name>
    <dbReference type="NCBI Taxonomy" id="7048"/>
    <lineage>
        <taxon>Eukaryota</taxon>
        <taxon>Metazoa</taxon>
        <taxon>Ecdysozoa</taxon>
        <taxon>Arthropoda</taxon>
        <taxon>Hexapoda</taxon>
        <taxon>Insecta</taxon>
        <taxon>Pterygota</taxon>
        <taxon>Neoptera</taxon>
        <taxon>Endopterygota</taxon>
        <taxon>Coleoptera</taxon>
        <taxon>Polyphaga</taxon>
        <taxon>Cucujiformia</taxon>
        <taxon>Curculionidae</taxon>
        <taxon>Dryophthorinae</taxon>
        <taxon>Sitophilus</taxon>
    </lineage>
</organism>
<dbReference type="AlphaFoldDB" id="A0A6J2YGP2"/>
<dbReference type="PANTHER" id="PTHR31912:SF34">
    <property type="entry name" value="NOTOCHORD-RELATED PROTEIN"/>
    <property type="match status" value="1"/>
</dbReference>
<dbReference type="KEGG" id="soy:115887094"/>
<evidence type="ECO:0000313" key="2">
    <source>
        <dbReference type="RefSeq" id="XP_030762279.1"/>
    </source>
</evidence>
<dbReference type="PANTHER" id="PTHR31912">
    <property type="entry name" value="IP13529P"/>
    <property type="match status" value="1"/>
</dbReference>
<reference evidence="2" key="1">
    <citation type="submission" date="2025-08" db="UniProtKB">
        <authorList>
            <consortium name="RefSeq"/>
        </authorList>
    </citation>
    <scope>IDENTIFICATION</scope>
    <source>
        <tissue evidence="2">Gonads</tissue>
    </source>
</reference>
<proteinExistence type="predicted"/>
<evidence type="ECO:0000313" key="1">
    <source>
        <dbReference type="Proteomes" id="UP000504635"/>
    </source>
</evidence>
<keyword evidence="1" id="KW-1185">Reference proteome</keyword>
<dbReference type="RefSeq" id="XP_030762279.1">
    <property type="nucleotide sequence ID" value="XM_030906419.1"/>
</dbReference>
<dbReference type="Proteomes" id="UP000504635">
    <property type="component" value="Unplaced"/>
</dbReference>
<name>A0A6J2YGP2_SITOR</name>
<dbReference type="InParanoid" id="A0A6J2YGP2"/>
<dbReference type="GeneID" id="115887094"/>